<dbReference type="InterPro" id="IPR002121">
    <property type="entry name" value="HRDC_dom"/>
</dbReference>
<dbReference type="EC" id="5.6.2.4" evidence="16"/>
<dbReference type="SUPFAM" id="SSF46785">
    <property type="entry name" value="Winged helix' DNA-binding domain"/>
    <property type="match status" value="1"/>
</dbReference>
<dbReference type="PANTHER" id="PTHR13710:SF105">
    <property type="entry name" value="ATP-DEPENDENT DNA HELICASE Q1"/>
    <property type="match status" value="1"/>
</dbReference>
<dbReference type="InterPro" id="IPR010997">
    <property type="entry name" value="HRDC-like_sf"/>
</dbReference>
<dbReference type="Pfam" id="PF00270">
    <property type="entry name" value="DEAD"/>
    <property type="match status" value="1"/>
</dbReference>
<dbReference type="InterPro" id="IPR014001">
    <property type="entry name" value="Helicase_ATP-bd"/>
</dbReference>
<evidence type="ECO:0000256" key="5">
    <source>
        <dbReference type="ARBA" id="ARBA00022741"/>
    </source>
</evidence>
<dbReference type="SMART" id="SM00341">
    <property type="entry name" value="HRDC"/>
    <property type="match status" value="2"/>
</dbReference>
<feature type="domain" description="HRDC" evidence="17">
    <location>
        <begin position="604"/>
        <end position="684"/>
    </location>
</feature>
<dbReference type="Gene3D" id="3.40.50.300">
    <property type="entry name" value="P-loop containing nucleotide triphosphate hydrolases"/>
    <property type="match status" value="2"/>
</dbReference>
<evidence type="ECO:0000256" key="2">
    <source>
        <dbReference type="ARBA" id="ARBA00001947"/>
    </source>
</evidence>
<dbReference type="SMART" id="SM00487">
    <property type="entry name" value="DEXDc"/>
    <property type="match status" value="1"/>
</dbReference>
<evidence type="ECO:0000313" key="20">
    <source>
        <dbReference type="EMBL" id="GAA0726236.1"/>
    </source>
</evidence>
<evidence type="ECO:0000256" key="7">
    <source>
        <dbReference type="ARBA" id="ARBA00022801"/>
    </source>
</evidence>
<dbReference type="InterPro" id="IPR044876">
    <property type="entry name" value="HRDC_dom_sf"/>
</dbReference>
<keyword evidence="7" id="KW-0378">Hydrolase</keyword>
<keyword evidence="11" id="KW-0238">DNA-binding</keyword>
<evidence type="ECO:0000256" key="9">
    <source>
        <dbReference type="ARBA" id="ARBA00022833"/>
    </source>
</evidence>
<feature type="domain" description="HRDC" evidence="17">
    <location>
        <begin position="514"/>
        <end position="594"/>
    </location>
</feature>
<evidence type="ECO:0000256" key="11">
    <source>
        <dbReference type="ARBA" id="ARBA00023125"/>
    </source>
</evidence>
<dbReference type="InterPro" id="IPR004589">
    <property type="entry name" value="DNA_helicase_ATP-dep_RecQ"/>
</dbReference>
<dbReference type="SUPFAM" id="SSF52540">
    <property type="entry name" value="P-loop containing nucleoside triphosphate hydrolases"/>
    <property type="match status" value="1"/>
</dbReference>
<dbReference type="InterPro" id="IPR032284">
    <property type="entry name" value="RecQ_Zn-bd"/>
</dbReference>
<organism evidence="20 21">
    <name type="scientific">Clostridium malenominatum</name>
    <dbReference type="NCBI Taxonomy" id="1539"/>
    <lineage>
        <taxon>Bacteria</taxon>
        <taxon>Bacillati</taxon>
        <taxon>Bacillota</taxon>
        <taxon>Clostridia</taxon>
        <taxon>Eubacteriales</taxon>
        <taxon>Clostridiaceae</taxon>
        <taxon>Clostridium</taxon>
    </lineage>
</organism>
<dbReference type="InterPro" id="IPR029491">
    <property type="entry name" value="Helicase_HTH"/>
</dbReference>
<dbReference type="NCBIfam" id="TIGR00614">
    <property type="entry name" value="recQ_fam"/>
    <property type="match status" value="1"/>
</dbReference>
<evidence type="ECO:0000256" key="14">
    <source>
        <dbReference type="ARBA" id="ARBA00023235"/>
    </source>
</evidence>
<dbReference type="Gene3D" id="1.10.10.10">
    <property type="entry name" value="Winged helix-like DNA-binding domain superfamily/Winged helix DNA-binding domain"/>
    <property type="match status" value="1"/>
</dbReference>
<feature type="domain" description="Helicase ATP-binding" evidence="18">
    <location>
        <begin position="26"/>
        <end position="195"/>
    </location>
</feature>
<keyword evidence="8 20" id="KW-0347">Helicase</keyword>
<evidence type="ECO:0000256" key="6">
    <source>
        <dbReference type="ARBA" id="ARBA00022763"/>
    </source>
</evidence>
<feature type="domain" description="Helicase C-terminal" evidence="19">
    <location>
        <begin position="215"/>
        <end position="367"/>
    </location>
</feature>
<dbReference type="CDD" id="cd17920">
    <property type="entry name" value="DEXHc_RecQ"/>
    <property type="match status" value="1"/>
</dbReference>
<dbReference type="NCBIfam" id="TIGR01389">
    <property type="entry name" value="recQ"/>
    <property type="match status" value="1"/>
</dbReference>
<dbReference type="PROSITE" id="PS50967">
    <property type="entry name" value="HRDC"/>
    <property type="match status" value="2"/>
</dbReference>
<dbReference type="Pfam" id="PF00570">
    <property type="entry name" value="HRDC"/>
    <property type="match status" value="2"/>
</dbReference>
<dbReference type="InterPro" id="IPR036390">
    <property type="entry name" value="WH_DNA-bd_sf"/>
</dbReference>
<proteinExistence type="inferred from homology"/>
<gene>
    <name evidence="20" type="primary">recQ</name>
    <name evidence="20" type="ORF">GCM10008905_22550</name>
</gene>
<dbReference type="PROSITE" id="PS51194">
    <property type="entry name" value="HELICASE_CTER"/>
    <property type="match status" value="1"/>
</dbReference>
<comment type="caution">
    <text evidence="20">The sequence shown here is derived from an EMBL/GenBank/DDBJ whole genome shotgun (WGS) entry which is preliminary data.</text>
</comment>
<dbReference type="InterPro" id="IPR001650">
    <property type="entry name" value="Helicase_C-like"/>
</dbReference>
<keyword evidence="6" id="KW-0227">DNA damage</keyword>
<keyword evidence="9" id="KW-0862">Zinc</keyword>
<evidence type="ECO:0000256" key="12">
    <source>
        <dbReference type="ARBA" id="ARBA00023172"/>
    </source>
</evidence>
<evidence type="ECO:0000313" key="21">
    <source>
        <dbReference type="Proteomes" id="UP001500339"/>
    </source>
</evidence>
<dbReference type="Pfam" id="PF00271">
    <property type="entry name" value="Helicase_C"/>
    <property type="match status" value="1"/>
</dbReference>
<keyword evidence="13" id="KW-0234">DNA repair</keyword>
<dbReference type="Gene3D" id="1.10.150.80">
    <property type="entry name" value="HRDC domain"/>
    <property type="match status" value="2"/>
</dbReference>
<keyword evidence="12" id="KW-0233">DNA recombination</keyword>
<dbReference type="SUPFAM" id="SSF47819">
    <property type="entry name" value="HRDC-like"/>
    <property type="match status" value="2"/>
</dbReference>
<keyword evidence="4" id="KW-0479">Metal-binding</keyword>
<comment type="cofactor">
    <cofactor evidence="2">
        <name>Zn(2+)</name>
        <dbReference type="ChEBI" id="CHEBI:29105"/>
    </cofactor>
</comment>
<dbReference type="CDD" id="cd18794">
    <property type="entry name" value="SF2_C_RecQ"/>
    <property type="match status" value="1"/>
</dbReference>
<evidence type="ECO:0000259" key="17">
    <source>
        <dbReference type="PROSITE" id="PS50967"/>
    </source>
</evidence>
<comment type="similarity">
    <text evidence="3">Belongs to the helicase family. RecQ subfamily.</text>
</comment>
<dbReference type="Pfam" id="PF09382">
    <property type="entry name" value="RQC"/>
    <property type="match status" value="1"/>
</dbReference>
<dbReference type="PROSITE" id="PS51192">
    <property type="entry name" value="HELICASE_ATP_BIND_1"/>
    <property type="match status" value="1"/>
</dbReference>
<keyword evidence="21" id="KW-1185">Reference proteome</keyword>
<dbReference type="RefSeq" id="WP_343769753.1">
    <property type="nucleotide sequence ID" value="NZ_BAAACF010000002.1"/>
</dbReference>
<dbReference type="GO" id="GO:0004386">
    <property type="term" value="F:helicase activity"/>
    <property type="evidence" value="ECO:0007669"/>
    <property type="project" value="UniProtKB-KW"/>
</dbReference>
<dbReference type="InterPro" id="IPR027417">
    <property type="entry name" value="P-loop_NTPase"/>
</dbReference>
<keyword evidence="14" id="KW-0413">Isomerase</keyword>
<evidence type="ECO:0000256" key="13">
    <source>
        <dbReference type="ARBA" id="ARBA00023204"/>
    </source>
</evidence>
<dbReference type="InterPro" id="IPR036388">
    <property type="entry name" value="WH-like_DNA-bd_sf"/>
</dbReference>
<evidence type="ECO:0000259" key="19">
    <source>
        <dbReference type="PROSITE" id="PS51194"/>
    </source>
</evidence>
<protein>
    <recommendedName>
        <fullName evidence="16">DNA helicase RecQ</fullName>
        <ecNumber evidence="16">5.6.2.4</ecNumber>
    </recommendedName>
</protein>
<name>A0ABP3U7Q8_9CLOT</name>
<sequence length="806" mass="92181">MINEALVALKQYYGYKDFRKSQEEIISSILQYKDTIAIMPTGGGKSICYQIPALLFDGITIVISPLISLMKDQVDSIKELGINCEYINSSRKNSEIQEILNNLLLDNIKILYIAPERLESIEFYALVKSLNISQIAIDEAHCISQWGHDFRKSYRHIYPFIQSLNKRPVITAFTATATEDVRNDIECLLGLNNPKVLVSGFDRENLKISTLKGVNKDEYLVKYTKENIEDSGIIYAATRKEVDKIHSLLNENGVAAVKYHAGLSAEERDLNQEDFVYDRAKIIVATNAFGMGIDKSNVRFVIHYNMPKNIESYYQEIGRAGRDGENSHCILLFSPQDIMTQKYLIEIGIQSESRKINEYKRLQQMVDFIHYNGCLRKYILNYFGENVEYDDCDNCSNCLVEGEVIDMTIEAQKVLSCIYRMNSSFGVGTVVDVLRGSSQQKIMQNKFNELSTYGIMKNYSKDKLSNFINTLIAHGYIDLKDGKYPTLVLNMDSMRILKSEQKVLLKEIAKVKKITTSNDLFEVLKELRKEIASQEGVPPYVVFHDSTLKEMSSKFPKTKEEMLDISGVGAVKFQRYGDLFLNKVISYSNANNLNKEEALNILEVTTNIDLYNKLKEVRSLIAKEEKIHFTKIVSMETLKEMSGRYPLCDEQLMDISGIGPVKLQKYGCYFIDTINSYVDENSLNPIWSYKGKSTLILDGERRKSNEICIDMLSNGKTIDEISNELEYSPATIMSYILKFINEGNNLTFNVDVSKYYSELEKELILKIIKELDSTEYKSIKAKLQENISYESIMAVILEFSIVNMTK</sequence>
<dbReference type="PANTHER" id="PTHR13710">
    <property type="entry name" value="DNA HELICASE RECQ FAMILY MEMBER"/>
    <property type="match status" value="1"/>
</dbReference>
<dbReference type="EMBL" id="BAAACF010000002">
    <property type="protein sequence ID" value="GAA0726236.1"/>
    <property type="molecule type" value="Genomic_DNA"/>
</dbReference>
<dbReference type="Pfam" id="PF16124">
    <property type="entry name" value="RecQ_Zn_bind"/>
    <property type="match status" value="1"/>
</dbReference>
<evidence type="ECO:0000256" key="10">
    <source>
        <dbReference type="ARBA" id="ARBA00022840"/>
    </source>
</evidence>
<reference evidence="21" key="1">
    <citation type="journal article" date="2019" name="Int. J. Syst. Evol. Microbiol.">
        <title>The Global Catalogue of Microorganisms (GCM) 10K type strain sequencing project: providing services to taxonomists for standard genome sequencing and annotation.</title>
        <authorList>
            <consortium name="The Broad Institute Genomics Platform"/>
            <consortium name="The Broad Institute Genome Sequencing Center for Infectious Disease"/>
            <person name="Wu L."/>
            <person name="Ma J."/>
        </authorList>
    </citation>
    <scope>NUCLEOTIDE SEQUENCE [LARGE SCALE GENOMIC DNA]</scope>
    <source>
        <strain evidence="21">JCM 1405</strain>
    </source>
</reference>
<dbReference type="InterPro" id="IPR006293">
    <property type="entry name" value="DNA_helicase_ATP-dep_RecQ_bac"/>
</dbReference>
<evidence type="ECO:0000256" key="16">
    <source>
        <dbReference type="NCBIfam" id="TIGR01389"/>
    </source>
</evidence>
<dbReference type="SMART" id="SM00956">
    <property type="entry name" value="RQC"/>
    <property type="match status" value="1"/>
</dbReference>
<accession>A0ABP3U7Q8</accession>
<dbReference type="InterPro" id="IPR011545">
    <property type="entry name" value="DEAD/DEAH_box_helicase_dom"/>
</dbReference>
<evidence type="ECO:0000256" key="15">
    <source>
        <dbReference type="ARBA" id="ARBA00034617"/>
    </source>
</evidence>
<evidence type="ECO:0000256" key="4">
    <source>
        <dbReference type="ARBA" id="ARBA00022723"/>
    </source>
</evidence>
<dbReference type="InterPro" id="IPR018982">
    <property type="entry name" value="RQC_domain"/>
</dbReference>
<comment type="cofactor">
    <cofactor evidence="1">
        <name>Mg(2+)</name>
        <dbReference type="ChEBI" id="CHEBI:18420"/>
    </cofactor>
</comment>
<dbReference type="SMART" id="SM00490">
    <property type="entry name" value="HELICc"/>
    <property type="match status" value="1"/>
</dbReference>
<evidence type="ECO:0000259" key="18">
    <source>
        <dbReference type="PROSITE" id="PS51192"/>
    </source>
</evidence>
<evidence type="ECO:0000256" key="1">
    <source>
        <dbReference type="ARBA" id="ARBA00001946"/>
    </source>
</evidence>
<keyword evidence="10" id="KW-0067">ATP-binding</keyword>
<keyword evidence="5" id="KW-0547">Nucleotide-binding</keyword>
<dbReference type="Proteomes" id="UP001500339">
    <property type="component" value="Unassembled WGS sequence"/>
</dbReference>
<evidence type="ECO:0000256" key="8">
    <source>
        <dbReference type="ARBA" id="ARBA00022806"/>
    </source>
</evidence>
<comment type="catalytic activity">
    <reaction evidence="15">
        <text>Couples ATP hydrolysis with the unwinding of duplex DNA by translocating in the 3'-5' direction.</text>
        <dbReference type="EC" id="5.6.2.4"/>
    </reaction>
</comment>
<evidence type="ECO:0000256" key="3">
    <source>
        <dbReference type="ARBA" id="ARBA00005446"/>
    </source>
</evidence>
<dbReference type="Pfam" id="PF14493">
    <property type="entry name" value="HTH_40"/>
    <property type="match status" value="1"/>
</dbReference>